<organism evidence="1 2">
    <name type="scientific">Azotobacter chroococcum</name>
    <dbReference type="NCBI Taxonomy" id="353"/>
    <lineage>
        <taxon>Bacteria</taxon>
        <taxon>Pseudomonadati</taxon>
        <taxon>Pseudomonadota</taxon>
        <taxon>Gammaproteobacteria</taxon>
        <taxon>Pseudomonadales</taxon>
        <taxon>Pseudomonadaceae</taxon>
        <taxon>Azotobacter</taxon>
    </lineage>
</organism>
<accession>A0AAP9YGZ5</accession>
<dbReference type="RefSeq" id="WP_198867671.1">
    <property type="nucleotide sequence ID" value="NZ_CP066310.1"/>
</dbReference>
<dbReference type="AlphaFoldDB" id="A0AAP9YGZ5"/>
<protein>
    <submittedName>
        <fullName evidence="1">Uncharacterized protein</fullName>
    </submittedName>
</protein>
<reference evidence="1 2" key="1">
    <citation type="submission" date="2020-12" db="EMBL/GenBank/DDBJ databases">
        <title>Genomic Analysis and Response surface optimization of nitrogen-fixing conditions for A. chroococcum strain HR1, Isolation from rhizosphere soil.</title>
        <authorList>
            <person name="Li J."/>
            <person name="Yang H."/>
            <person name="Liu H."/>
            <person name="Wang C."/>
            <person name="Tian Y."/>
            <person name="Lu X.Y."/>
        </authorList>
    </citation>
    <scope>NUCLEOTIDE SEQUENCE [LARGE SCALE GENOMIC DNA]</scope>
    <source>
        <strain evidence="1 2">HR1</strain>
    </source>
</reference>
<dbReference type="Proteomes" id="UP000596192">
    <property type="component" value="Chromosome"/>
</dbReference>
<sequence>MNLYYLNTPDEATMRGALIEAGAATEQEGALIPAAGITLDVIGPWYERTGGTDEEPVYTALPGWHFNVYSNAPINWPESVTVTEPATPWRVLG</sequence>
<gene>
    <name evidence="1" type="ORF">GKQ51_08305</name>
</gene>
<evidence type="ECO:0000313" key="1">
    <source>
        <dbReference type="EMBL" id="QQE90280.1"/>
    </source>
</evidence>
<proteinExistence type="predicted"/>
<evidence type="ECO:0000313" key="2">
    <source>
        <dbReference type="Proteomes" id="UP000596192"/>
    </source>
</evidence>
<dbReference type="EMBL" id="CP066310">
    <property type="protein sequence ID" value="QQE90280.1"/>
    <property type="molecule type" value="Genomic_DNA"/>
</dbReference>
<name>A0AAP9YGZ5_9GAMM</name>